<dbReference type="Proteomes" id="UP000545606">
    <property type="component" value="Unassembled WGS sequence"/>
</dbReference>
<evidence type="ECO:0000256" key="1">
    <source>
        <dbReference type="ARBA" id="ARBA00004651"/>
    </source>
</evidence>
<evidence type="ECO:0000259" key="9">
    <source>
        <dbReference type="Pfam" id="PF00924"/>
    </source>
</evidence>
<comment type="caution">
    <text evidence="7">Lacks conserved residue(s) required for the propagation of feature annotation.</text>
</comment>
<sequence length="546" mass="60048">MDRRCIMARILFCILSLLLPWLVQAAEPRLAPDSWEQQRTLVLGGQPVYLFMAKEGELTAQQRVARVQARLQVLETADASHPVEATPYGQGASAGYRLSVNGKSLFNIVAGDLDPADGLSLQQSASNVQQRLNALRLAYLEEHSSGALATALALSLAGSVLFAALLYLIMVLRQRALLRVSHRHALFPGWLSKRQTLGRLLQRAEGSIINLTTGLCVIFLSYLWLTWLLGRFPYTLPWSRRLGSFLWQLVATLGSDALSAVPGLLTVGLIFLFTRLLTRGLQLIFDMAERGQLRFPGLHPETAGATRRLLGVVLWLFALTVAYPYLPGADSDAFKGMSVFFGLLVTLGSAGIMNHAMSGLVLVYSRALRPGDFVRIGDVEGVVTELSALSTKILTRQEHEVTLPNAVVVGGKVENYSRTSPGRGLMLTTTVTIGYDTPWRQVKAMLELAAHRTSLADHSEAVVVRQLNLQDFYVEYELQLRALADALPQAVRSELHGHIQDTFNEFGVQIMSPHFMDQPEQPVMVPAAQWYAAPARPARAEGDQTA</sequence>
<dbReference type="SUPFAM" id="SSF82689">
    <property type="entry name" value="Mechanosensitive channel protein MscS (YggB), C-terminal domain"/>
    <property type="match status" value="1"/>
</dbReference>
<evidence type="ECO:0000256" key="2">
    <source>
        <dbReference type="ARBA" id="ARBA00008017"/>
    </source>
</evidence>
<evidence type="ECO:0000313" key="11">
    <source>
        <dbReference type="EMBL" id="MBA4709660.1"/>
    </source>
</evidence>
<dbReference type="EMBL" id="JACERN010000039">
    <property type="protein sequence ID" value="MBA4709660.1"/>
    <property type="molecule type" value="Genomic_DNA"/>
</dbReference>
<dbReference type="InterPro" id="IPR045275">
    <property type="entry name" value="MscS_archaea/bacteria_type"/>
</dbReference>
<dbReference type="Pfam" id="PF21082">
    <property type="entry name" value="MS_channel_3rd"/>
    <property type="match status" value="1"/>
</dbReference>
<comment type="similarity">
    <text evidence="2 7">Belongs to the MscS (TC 1.A.23) family.</text>
</comment>
<proteinExistence type="inferred from homology"/>
<dbReference type="Gene3D" id="2.30.30.60">
    <property type="match status" value="1"/>
</dbReference>
<evidence type="ECO:0000259" key="10">
    <source>
        <dbReference type="Pfam" id="PF21082"/>
    </source>
</evidence>
<organism evidence="11 12">
    <name type="scientific">Aquitalea aquatica</name>
    <dbReference type="NCBI Taxonomy" id="3044273"/>
    <lineage>
        <taxon>Bacteria</taxon>
        <taxon>Pseudomonadati</taxon>
        <taxon>Pseudomonadota</taxon>
        <taxon>Betaproteobacteria</taxon>
        <taxon>Neisseriales</taxon>
        <taxon>Chromobacteriaceae</taxon>
        <taxon>Aquitalea</taxon>
    </lineage>
</organism>
<keyword evidence="7" id="KW-0813">Transport</keyword>
<keyword evidence="3" id="KW-1003">Cell membrane</keyword>
<dbReference type="PANTHER" id="PTHR30221:SF18">
    <property type="entry name" value="SLL0590 PROTEIN"/>
    <property type="match status" value="1"/>
</dbReference>
<evidence type="ECO:0000256" key="6">
    <source>
        <dbReference type="ARBA" id="ARBA00023136"/>
    </source>
</evidence>
<keyword evidence="7" id="KW-0997">Cell inner membrane</keyword>
<evidence type="ECO:0000256" key="3">
    <source>
        <dbReference type="ARBA" id="ARBA00022475"/>
    </source>
</evidence>
<keyword evidence="4 7" id="KW-0812">Transmembrane</keyword>
<keyword evidence="6 7" id="KW-0472">Membrane</keyword>
<comment type="function">
    <text evidence="7">Mechanosensitive channel that participates in the regulation of osmotic pressure changes within the cell, opening in response to stretch forces in the membrane lipid bilayer, without the need for other proteins. Contributes to normal resistance to hypoosmotic shock. Forms an ion channel of 1.0 nanosiemens conductance with a slight preference for anions.</text>
</comment>
<evidence type="ECO:0000256" key="4">
    <source>
        <dbReference type="ARBA" id="ARBA00022692"/>
    </source>
</evidence>
<dbReference type="AlphaFoldDB" id="A0A838Y2J4"/>
<keyword evidence="7" id="KW-0407">Ion channel</keyword>
<feature type="domain" description="Mechanosensitive ion channel MscS C-terminal" evidence="10">
    <location>
        <begin position="428"/>
        <end position="510"/>
    </location>
</feature>
<dbReference type="Pfam" id="PF00924">
    <property type="entry name" value="MS_channel_2nd"/>
    <property type="match status" value="1"/>
</dbReference>
<dbReference type="InterPro" id="IPR049278">
    <property type="entry name" value="MS_channel_C"/>
</dbReference>
<dbReference type="SUPFAM" id="SSF50182">
    <property type="entry name" value="Sm-like ribonucleoproteins"/>
    <property type="match status" value="1"/>
</dbReference>
<comment type="subunit">
    <text evidence="7">Homoheptamer.</text>
</comment>
<feature type="transmembrane region" description="Helical" evidence="7">
    <location>
        <begin position="309"/>
        <end position="326"/>
    </location>
</feature>
<dbReference type="Gene3D" id="3.30.70.100">
    <property type="match status" value="1"/>
</dbReference>
<feature type="chain" id="PRO_5032770174" description="Small-conductance mechanosensitive channel" evidence="8">
    <location>
        <begin position="26"/>
        <end position="546"/>
    </location>
</feature>
<dbReference type="InterPro" id="IPR006685">
    <property type="entry name" value="MscS_channel_2nd"/>
</dbReference>
<feature type="transmembrane region" description="Helical" evidence="7">
    <location>
        <begin position="147"/>
        <end position="169"/>
    </location>
</feature>
<reference evidence="11 12" key="1">
    <citation type="submission" date="2020-07" db="EMBL/GenBank/DDBJ databases">
        <title>Draft genome sequence of violacein-producing bacteria and related species.</title>
        <authorList>
            <person name="Wilson H.S."/>
            <person name="De Leon M.E."/>
        </authorList>
    </citation>
    <scope>NUCLEOTIDE SEQUENCE [LARGE SCALE GENOMIC DNA]</scope>
    <source>
        <strain evidence="11 12">HSC-21Su07</strain>
    </source>
</reference>
<dbReference type="InterPro" id="IPR023408">
    <property type="entry name" value="MscS_beta-dom_sf"/>
</dbReference>
<feature type="transmembrane region" description="Helical" evidence="7">
    <location>
        <begin position="208"/>
        <end position="225"/>
    </location>
</feature>
<gene>
    <name evidence="11" type="ORF">H2Z84_14870</name>
</gene>
<dbReference type="GO" id="GO:0008381">
    <property type="term" value="F:mechanosensitive monoatomic ion channel activity"/>
    <property type="evidence" value="ECO:0007669"/>
    <property type="project" value="InterPro"/>
</dbReference>
<dbReference type="PANTHER" id="PTHR30221">
    <property type="entry name" value="SMALL-CONDUCTANCE MECHANOSENSITIVE CHANNEL"/>
    <property type="match status" value="1"/>
</dbReference>
<keyword evidence="8" id="KW-0732">Signal</keyword>
<comment type="caution">
    <text evidence="11">The sequence shown here is derived from an EMBL/GenBank/DDBJ whole genome shotgun (WGS) entry which is preliminary data.</text>
</comment>
<evidence type="ECO:0000256" key="7">
    <source>
        <dbReference type="RuleBase" id="RU369025"/>
    </source>
</evidence>
<feature type="transmembrane region" description="Helical" evidence="7">
    <location>
        <begin position="338"/>
        <end position="365"/>
    </location>
</feature>
<feature type="transmembrane region" description="Helical" evidence="7">
    <location>
        <begin position="245"/>
        <end position="273"/>
    </location>
</feature>
<accession>A0A838Y2J4</accession>
<name>A0A838Y2J4_9NEIS</name>
<comment type="subcellular location">
    <subcellularLocation>
        <location evidence="7">Cell inner membrane</location>
        <topology evidence="7">Multi-pass membrane protein</topology>
    </subcellularLocation>
    <subcellularLocation>
        <location evidence="1">Cell membrane</location>
        <topology evidence="1">Multi-pass membrane protein</topology>
    </subcellularLocation>
</comment>
<dbReference type="InterPro" id="IPR011066">
    <property type="entry name" value="MscS_channel_C_sf"/>
</dbReference>
<evidence type="ECO:0000256" key="8">
    <source>
        <dbReference type="SAM" id="SignalP"/>
    </source>
</evidence>
<evidence type="ECO:0000256" key="5">
    <source>
        <dbReference type="ARBA" id="ARBA00022989"/>
    </source>
</evidence>
<evidence type="ECO:0000313" key="12">
    <source>
        <dbReference type="Proteomes" id="UP000545606"/>
    </source>
</evidence>
<keyword evidence="5 7" id="KW-1133">Transmembrane helix</keyword>
<feature type="domain" description="Mechanosensitive ion channel MscS" evidence="9">
    <location>
        <begin position="357"/>
        <end position="418"/>
    </location>
</feature>
<protein>
    <recommendedName>
        <fullName evidence="7">Small-conductance mechanosensitive channel</fullName>
    </recommendedName>
</protein>
<feature type="signal peptide" evidence="8">
    <location>
        <begin position="1"/>
        <end position="25"/>
    </location>
</feature>
<keyword evidence="12" id="KW-1185">Reference proteome</keyword>
<keyword evidence="7" id="KW-0406">Ion transport</keyword>
<dbReference type="InterPro" id="IPR010920">
    <property type="entry name" value="LSM_dom_sf"/>
</dbReference>
<dbReference type="GO" id="GO:0005886">
    <property type="term" value="C:plasma membrane"/>
    <property type="evidence" value="ECO:0007669"/>
    <property type="project" value="UniProtKB-SubCell"/>
</dbReference>